<organism evidence="5 6">
    <name type="scientific">Arenibacter nanhaiticus</name>
    <dbReference type="NCBI Taxonomy" id="558155"/>
    <lineage>
        <taxon>Bacteria</taxon>
        <taxon>Pseudomonadati</taxon>
        <taxon>Bacteroidota</taxon>
        <taxon>Flavobacteriia</taxon>
        <taxon>Flavobacteriales</taxon>
        <taxon>Flavobacteriaceae</taxon>
        <taxon>Arenibacter</taxon>
    </lineage>
</organism>
<name>A0A1M6JI46_9FLAO</name>
<evidence type="ECO:0000313" key="5">
    <source>
        <dbReference type="EMBL" id="SHJ46315.1"/>
    </source>
</evidence>
<proteinExistence type="inferred from homology"/>
<dbReference type="Pfam" id="PF00109">
    <property type="entry name" value="ketoacyl-synt"/>
    <property type="match status" value="1"/>
</dbReference>
<gene>
    <name evidence="5" type="ORF">SAMN04487911_1228</name>
</gene>
<dbReference type="AlphaFoldDB" id="A0A1M6JI46"/>
<dbReference type="GO" id="GO:0004315">
    <property type="term" value="F:3-oxoacyl-[acyl-carrier-protein] synthase activity"/>
    <property type="evidence" value="ECO:0007669"/>
    <property type="project" value="TreeGrafter"/>
</dbReference>
<dbReference type="EMBL" id="FQYX01000022">
    <property type="protein sequence ID" value="SHJ46315.1"/>
    <property type="molecule type" value="Genomic_DNA"/>
</dbReference>
<dbReference type="Pfam" id="PF02801">
    <property type="entry name" value="Ketoacyl-synt_C"/>
    <property type="match status" value="1"/>
</dbReference>
<dbReference type="PANTHER" id="PTHR11712">
    <property type="entry name" value="POLYKETIDE SYNTHASE-RELATED"/>
    <property type="match status" value="1"/>
</dbReference>
<evidence type="ECO:0000313" key="6">
    <source>
        <dbReference type="Proteomes" id="UP000184231"/>
    </source>
</evidence>
<dbReference type="SMART" id="SM00825">
    <property type="entry name" value="PKS_KS"/>
    <property type="match status" value="1"/>
</dbReference>
<evidence type="ECO:0000256" key="3">
    <source>
        <dbReference type="RuleBase" id="RU003694"/>
    </source>
</evidence>
<dbReference type="InterPro" id="IPR014030">
    <property type="entry name" value="Ketoacyl_synth_N"/>
</dbReference>
<dbReference type="InterPro" id="IPR014031">
    <property type="entry name" value="Ketoacyl_synth_C"/>
</dbReference>
<evidence type="ECO:0000259" key="4">
    <source>
        <dbReference type="PROSITE" id="PS52004"/>
    </source>
</evidence>
<sequence length="390" mass="42000">MTNDPISITAIASVSAIGLTLQEAWDNYKKQRHFLQEKQIGDTLAWVASLPEHAKAAIEKLAASDSKYSNLDGTVLFALLVSRMAIDQAGWTGQDTFGINIGSSRGATALFEKYHREFLEENQSSTYASPTTTLGNISSWVAHDLQTQGPEISHSITCSTGLHSVLNGIAWIKGGMANKFLVGGSEAPLTPFTIAQMRALKIYSKMDPNESQGFPCRALDPHKKQNTMVLGEGASVACLEKGITDNALAVIAGIGYATEPLEHNISISTDAICFQRSMKMALGDLAAEEVDVVVMHAPGTIKGDRAEVLAIEKIFGDRLPALTTNKWKLGHTFGTSGMLSVEMAVLMLQHQEFIGVPFVSHERAPKKIRKVMVNAVGFGGNAVSILLSKD</sequence>
<dbReference type="GO" id="GO:0006633">
    <property type="term" value="P:fatty acid biosynthetic process"/>
    <property type="evidence" value="ECO:0007669"/>
    <property type="project" value="TreeGrafter"/>
</dbReference>
<dbReference type="STRING" id="558155.SAMN04487911_1228"/>
<evidence type="ECO:0000256" key="1">
    <source>
        <dbReference type="ARBA" id="ARBA00008467"/>
    </source>
</evidence>
<evidence type="ECO:0000256" key="2">
    <source>
        <dbReference type="ARBA" id="ARBA00022679"/>
    </source>
</evidence>
<dbReference type="InterPro" id="IPR020841">
    <property type="entry name" value="PKS_Beta-ketoAc_synthase_dom"/>
</dbReference>
<dbReference type="InterPro" id="IPR000794">
    <property type="entry name" value="Beta-ketoacyl_synthase"/>
</dbReference>
<dbReference type="RefSeq" id="WP_072765136.1">
    <property type="nucleotide sequence ID" value="NZ_FQYX01000022.1"/>
</dbReference>
<dbReference type="OrthoDB" id="1141849at2"/>
<accession>A0A1M6JI46</accession>
<dbReference type="Gene3D" id="3.40.47.10">
    <property type="match status" value="1"/>
</dbReference>
<dbReference type="Proteomes" id="UP000184231">
    <property type="component" value="Unassembled WGS sequence"/>
</dbReference>
<dbReference type="PROSITE" id="PS52004">
    <property type="entry name" value="KS3_2"/>
    <property type="match status" value="1"/>
</dbReference>
<comment type="similarity">
    <text evidence="1 3">Belongs to the thiolase-like superfamily. Beta-ketoacyl-ACP synthases family.</text>
</comment>
<dbReference type="PANTHER" id="PTHR11712:SF336">
    <property type="entry name" value="3-OXOACYL-[ACYL-CARRIER-PROTEIN] SYNTHASE, MITOCHONDRIAL"/>
    <property type="match status" value="1"/>
</dbReference>
<dbReference type="SUPFAM" id="SSF53901">
    <property type="entry name" value="Thiolase-like"/>
    <property type="match status" value="1"/>
</dbReference>
<reference evidence="5 6" key="1">
    <citation type="submission" date="2016-11" db="EMBL/GenBank/DDBJ databases">
        <authorList>
            <person name="Jaros S."/>
            <person name="Januszkiewicz K."/>
            <person name="Wedrychowicz H."/>
        </authorList>
    </citation>
    <scope>NUCLEOTIDE SEQUENCE [LARGE SCALE GENOMIC DNA]</scope>
    <source>
        <strain evidence="5 6">CGMCC 1.8863</strain>
    </source>
</reference>
<feature type="domain" description="Ketosynthase family 3 (KS3)" evidence="4">
    <location>
        <begin position="3"/>
        <end position="389"/>
    </location>
</feature>
<dbReference type="InterPro" id="IPR016039">
    <property type="entry name" value="Thiolase-like"/>
</dbReference>
<keyword evidence="6" id="KW-1185">Reference proteome</keyword>
<protein>
    <submittedName>
        <fullName evidence="5">3-oxoacyl-(Acyl-carrier-protein) synthase</fullName>
    </submittedName>
</protein>
<keyword evidence="2 3" id="KW-0808">Transferase</keyword>